<keyword evidence="1" id="KW-0539">Nucleus</keyword>
<reference evidence="3" key="1">
    <citation type="journal article" date="2020" name="Stud. Mycol.">
        <title>101 Dothideomycetes genomes: a test case for predicting lifestyles and emergence of pathogens.</title>
        <authorList>
            <person name="Haridas S."/>
            <person name="Albert R."/>
            <person name="Binder M."/>
            <person name="Bloem J."/>
            <person name="Labutti K."/>
            <person name="Salamov A."/>
            <person name="Andreopoulos B."/>
            <person name="Baker S."/>
            <person name="Barry K."/>
            <person name="Bills G."/>
            <person name="Bluhm B."/>
            <person name="Cannon C."/>
            <person name="Castanera R."/>
            <person name="Culley D."/>
            <person name="Daum C."/>
            <person name="Ezra D."/>
            <person name="Gonzalez J."/>
            <person name="Henrissat B."/>
            <person name="Kuo A."/>
            <person name="Liang C."/>
            <person name="Lipzen A."/>
            <person name="Lutzoni F."/>
            <person name="Magnuson J."/>
            <person name="Mondo S."/>
            <person name="Nolan M."/>
            <person name="Ohm R."/>
            <person name="Pangilinan J."/>
            <person name="Park H.-J."/>
            <person name="Ramirez L."/>
            <person name="Alfaro M."/>
            <person name="Sun H."/>
            <person name="Tritt A."/>
            <person name="Yoshinaga Y."/>
            <person name="Zwiers L.-H."/>
            <person name="Turgeon B."/>
            <person name="Goodwin S."/>
            <person name="Spatafora J."/>
            <person name="Crous P."/>
            <person name="Grigoriev I."/>
        </authorList>
    </citation>
    <scope>NUCLEOTIDE SEQUENCE</scope>
    <source>
        <strain evidence="3">CBS 116435</strain>
    </source>
</reference>
<dbReference type="PANTHER" id="PTHR38111">
    <property type="entry name" value="ZN(2)-C6 FUNGAL-TYPE DOMAIN-CONTAINING PROTEIN-RELATED"/>
    <property type="match status" value="1"/>
</dbReference>
<dbReference type="InterPro" id="IPR036864">
    <property type="entry name" value="Zn2-C6_fun-type_DNA-bd_sf"/>
</dbReference>
<comment type="caution">
    <text evidence="3">The sequence shown here is derived from an EMBL/GenBank/DDBJ whole genome shotgun (WGS) entry which is preliminary data.</text>
</comment>
<dbReference type="Pfam" id="PF00172">
    <property type="entry name" value="Zn_clus"/>
    <property type="match status" value="1"/>
</dbReference>
<dbReference type="SMART" id="SM00066">
    <property type="entry name" value="GAL4"/>
    <property type="match status" value="1"/>
</dbReference>
<dbReference type="PANTHER" id="PTHR38111:SF2">
    <property type="entry name" value="FINGER DOMAIN PROTEIN, PUTATIVE (AFU_ORTHOLOGUE AFUA_1G01560)-RELATED"/>
    <property type="match status" value="1"/>
</dbReference>
<gene>
    <name evidence="3" type="ORF">K431DRAFT_293375</name>
</gene>
<evidence type="ECO:0000256" key="1">
    <source>
        <dbReference type="ARBA" id="ARBA00023242"/>
    </source>
</evidence>
<organism evidence="3 4">
    <name type="scientific">Polychaeton citri CBS 116435</name>
    <dbReference type="NCBI Taxonomy" id="1314669"/>
    <lineage>
        <taxon>Eukaryota</taxon>
        <taxon>Fungi</taxon>
        <taxon>Dikarya</taxon>
        <taxon>Ascomycota</taxon>
        <taxon>Pezizomycotina</taxon>
        <taxon>Dothideomycetes</taxon>
        <taxon>Dothideomycetidae</taxon>
        <taxon>Capnodiales</taxon>
        <taxon>Capnodiaceae</taxon>
        <taxon>Polychaeton</taxon>
    </lineage>
</organism>
<proteinExistence type="predicted"/>
<dbReference type="GO" id="GO:0008270">
    <property type="term" value="F:zinc ion binding"/>
    <property type="evidence" value="ECO:0007669"/>
    <property type="project" value="InterPro"/>
</dbReference>
<sequence>MPRRSLGCKECRRRKIGCDLTKPECQKCLHYGVRCPGYEDPRNTLRFVQYVSYAPQPTSTPTTSLVHSPAPSAASQSWLPYDPVRSYTPPRTPGTLQASAPQRPYVSVSTGLQHVGAWHDYSSPNSTTSSSELLFSENLSLSDDDDDDECKGPEIVALSTRNLYRLQWSQKFLELYDGKPQFEFLTSARLISSSVPLFSTALEALSLAGLGTQWLNQSNIIEMPRMLLKYDREGVQREARSCYAQALSLLAREVSREPLPYQRKRQRLVFMSIQMLRYFEGFDNQQSNSFDGIIAHNHGAIQYLRACGPSIISKPLRNGKWPAEWLLLGPLRTSVCLLGIMERKAVLFAEPKWHKIGAPAVQAYNQAVPASQATEITLSLPQLLEAADKLTSKDTEQWQSLVAQMLEMRQHLDDWLVGQSDLLEFYDVRDCSALSHLVGGTLIRGYSYFADAWVFRLLMTCTLLRATLVCPCIQMRIADLQREIYASATDLARISPSWLDDCPQRTIWYLDFPLVYFKLVGMQEELKWIQAVQKVAELSVPGKPPGRQYCHQRWRPADLFMSAAAPATFSFPLYD</sequence>
<dbReference type="EMBL" id="MU003782">
    <property type="protein sequence ID" value="KAF2722469.1"/>
    <property type="molecule type" value="Genomic_DNA"/>
</dbReference>
<accession>A0A9P4Q9W0</accession>
<evidence type="ECO:0000313" key="3">
    <source>
        <dbReference type="EMBL" id="KAF2722469.1"/>
    </source>
</evidence>
<dbReference type="PROSITE" id="PS00463">
    <property type="entry name" value="ZN2_CY6_FUNGAL_1"/>
    <property type="match status" value="1"/>
</dbReference>
<dbReference type="PROSITE" id="PS50048">
    <property type="entry name" value="ZN2_CY6_FUNGAL_2"/>
    <property type="match status" value="1"/>
</dbReference>
<keyword evidence="4" id="KW-1185">Reference proteome</keyword>
<evidence type="ECO:0000313" key="4">
    <source>
        <dbReference type="Proteomes" id="UP000799441"/>
    </source>
</evidence>
<name>A0A9P4Q9W0_9PEZI</name>
<dbReference type="AlphaFoldDB" id="A0A9P4Q9W0"/>
<evidence type="ECO:0000259" key="2">
    <source>
        <dbReference type="PROSITE" id="PS50048"/>
    </source>
</evidence>
<dbReference type="OrthoDB" id="4491390at2759"/>
<dbReference type="CDD" id="cd00067">
    <property type="entry name" value="GAL4"/>
    <property type="match status" value="1"/>
</dbReference>
<dbReference type="Proteomes" id="UP000799441">
    <property type="component" value="Unassembled WGS sequence"/>
</dbReference>
<feature type="domain" description="Zn(2)-C6 fungal-type" evidence="2">
    <location>
        <begin position="7"/>
        <end position="35"/>
    </location>
</feature>
<protein>
    <recommendedName>
        <fullName evidence="2">Zn(2)-C6 fungal-type domain-containing protein</fullName>
    </recommendedName>
</protein>
<dbReference type="SUPFAM" id="SSF57701">
    <property type="entry name" value="Zn2/Cys6 DNA-binding domain"/>
    <property type="match status" value="1"/>
</dbReference>
<dbReference type="Gene3D" id="4.10.240.10">
    <property type="entry name" value="Zn(2)-C6 fungal-type DNA-binding domain"/>
    <property type="match status" value="1"/>
</dbReference>
<dbReference type="GO" id="GO:0000981">
    <property type="term" value="F:DNA-binding transcription factor activity, RNA polymerase II-specific"/>
    <property type="evidence" value="ECO:0007669"/>
    <property type="project" value="InterPro"/>
</dbReference>
<dbReference type="InterPro" id="IPR001138">
    <property type="entry name" value="Zn2Cys6_DnaBD"/>
</dbReference>
<dbReference type="InterPro" id="IPR053178">
    <property type="entry name" value="Osmoadaptation_assoc"/>
</dbReference>